<feature type="region of interest" description="Disordered" evidence="1">
    <location>
        <begin position="910"/>
        <end position="975"/>
    </location>
</feature>
<feature type="compositionally biased region" description="Basic and acidic residues" evidence="1">
    <location>
        <begin position="461"/>
        <end position="475"/>
    </location>
</feature>
<dbReference type="AlphaFoldDB" id="A0A812NJW2"/>
<dbReference type="CDD" id="cd09272">
    <property type="entry name" value="RNase_HI_RT_Ty1"/>
    <property type="match status" value="1"/>
</dbReference>
<accession>A0A812NJW2</accession>
<gene>
    <name evidence="2" type="primary">RE2</name>
    <name evidence="2" type="ORF">SPIL2461_LOCUS7387</name>
</gene>
<dbReference type="OrthoDB" id="446275at2759"/>
<feature type="compositionally biased region" description="Low complexity" evidence="1">
    <location>
        <begin position="945"/>
        <end position="958"/>
    </location>
</feature>
<name>A0A812NJW2_SYMPI</name>
<dbReference type="EMBL" id="CAJNIZ010011512">
    <property type="protein sequence ID" value="CAE7320371.1"/>
    <property type="molecule type" value="Genomic_DNA"/>
</dbReference>
<reference evidence="2" key="1">
    <citation type="submission" date="2021-02" db="EMBL/GenBank/DDBJ databases">
        <authorList>
            <person name="Dougan E. K."/>
            <person name="Rhodes N."/>
            <person name="Thang M."/>
            <person name="Chan C."/>
        </authorList>
    </citation>
    <scope>NUCLEOTIDE SEQUENCE</scope>
</reference>
<feature type="region of interest" description="Disordered" evidence="1">
    <location>
        <begin position="439"/>
        <end position="513"/>
    </location>
</feature>
<feature type="region of interest" description="Disordered" evidence="1">
    <location>
        <begin position="111"/>
        <end position="130"/>
    </location>
</feature>
<protein>
    <submittedName>
        <fullName evidence="2">RE2 protein</fullName>
    </submittedName>
</protein>
<feature type="compositionally biased region" description="Low complexity" evidence="1">
    <location>
        <begin position="140"/>
        <end position="155"/>
    </location>
</feature>
<evidence type="ECO:0000256" key="1">
    <source>
        <dbReference type="SAM" id="MobiDB-lite"/>
    </source>
</evidence>
<proteinExistence type="predicted"/>
<feature type="compositionally biased region" description="Basic and acidic residues" evidence="1">
    <location>
        <begin position="48"/>
        <end position="93"/>
    </location>
</feature>
<dbReference type="PANTHER" id="PTHR11439:SF467">
    <property type="entry name" value="INTEGRASE CATALYTIC DOMAIN-CONTAINING PROTEIN"/>
    <property type="match status" value="1"/>
</dbReference>
<organism evidence="2 3">
    <name type="scientific">Symbiodinium pilosum</name>
    <name type="common">Dinoflagellate</name>
    <dbReference type="NCBI Taxonomy" id="2952"/>
    <lineage>
        <taxon>Eukaryota</taxon>
        <taxon>Sar</taxon>
        <taxon>Alveolata</taxon>
        <taxon>Dinophyceae</taxon>
        <taxon>Suessiales</taxon>
        <taxon>Symbiodiniaceae</taxon>
        <taxon>Symbiodinium</taxon>
    </lineage>
</organism>
<feature type="region of interest" description="Disordered" evidence="1">
    <location>
        <begin position="139"/>
        <end position="158"/>
    </location>
</feature>
<feature type="region of interest" description="Disordered" evidence="1">
    <location>
        <begin position="29"/>
        <end position="93"/>
    </location>
</feature>
<dbReference type="Proteomes" id="UP000649617">
    <property type="component" value="Unassembled WGS sequence"/>
</dbReference>
<comment type="caution">
    <text evidence="2">The sequence shown here is derived from an EMBL/GenBank/DDBJ whole genome shotgun (WGS) entry which is preliminary data.</text>
</comment>
<evidence type="ECO:0000313" key="3">
    <source>
        <dbReference type="Proteomes" id="UP000649617"/>
    </source>
</evidence>
<dbReference type="PANTHER" id="PTHR11439">
    <property type="entry name" value="GAG-POL-RELATED RETROTRANSPOSON"/>
    <property type="match status" value="1"/>
</dbReference>
<evidence type="ECO:0000313" key="2">
    <source>
        <dbReference type="EMBL" id="CAE7320371.1"/>
    </source>
</evidence>
<sequence length="1079" mass="118448">MHASSLTAYDEVRQVVVSCLQAKRVWTPNATYAHHGRAKDPDAMDIGKIGDKESPKGKGKGKDKSGKGKKGDKPKGKGDGHQLGEKGKDNKEKEKCPICWRAGHRVQDCWFNSKGKGKGQGKKGGNTVNQVADDNASVLSAGPSASQAGSTASTTKPGLRRISDEHMRVLRIGGGDIRQGHLLVDTGATVSVCRPGTFKAAVDLEQKQKLYSVDDTLLNTQGVTEPVLELGDQNRQTARTTCQVVEGITDDILSVNRAVDAGAKVVFHKPRVYRGNQFLMPYTELKKAKRATIAPVAAEVINVIVDDPEAEAVEEWARREAEREAAAAAAADEDAAVEQRAAEVLNLVDKDTGNVAWAIQKRMGADKVKVREAPPYSHQSQGAVEGLWVGRLERDNSNIILTEAALMATVAGVPWEPRWGRRLREAPLVVVLPNDEHERVYEEDGPPQPPELAHDGPSNRVDIEALPRDARDAGRSRGAMMGDQCGRNRREGAGGGTETAKANEGGTEKEPGNPFAEQRLATVMDYLAFTPMARRSVPRGSKIFRYTWVDKAKGGVYKSRFTCADVKRGYTAEEEQDLKVFVPTPTPEAHSLLEVRAQTGEYVYMRAPPEWRPLYDEWVREISPAQRIPFEDVVFRLDGNLYGRRTAGSVYRDELEEIGPKERSQVPSKKANLENLEPLSAGKAAQYRSAVGSAIYLSADRRDIQFAVKELAPRACDWECAQNLGRYLQTYPDLVRVTTLDPAAYEGPLVLDVFSDSDWGGCAETRRSTDSHVVVLGGAVITTTTQTQPGLPATSSPDAELRGISRACREALFVYELATKNFGLEVQIPRLWSDSSTGITAAKRIGPGSKLRHLEVCEFYVQGAVQAGKMLLRKVKGTENPGNFLTKHAKTGKEVQEALPSLGMVDLKTDEEEQVEPAEAPALQVRAPPLRDHRPPAPEPEPVDQEQVPQQAAAAAAAPPEPPQGGMRQRNRGARQIPVREQGAMYYAPTRRTAHIFRNCSGLAPVPDAEIRGVQICPYCQENWPAGVPMTRELRHVWAQYDAYRTPHLVDHCFVVRYRATTELPVCRHCRDGHIQTDP</sequence>
<keyword evidence="3" id="KW-1185">Reference proteome</keyword>